<dbReference type="SUPFAM" id="SSF55073">
    <property type="entry name" value="Nucleotide cyclase"/>
    <property type="match status" value="1"/>
</dbReference>
<proteinExistence type="predicted"/>
<reference evidence="3 4" key="1">
    <citation type="submission" date="2019-08" db="EMBL/GenBank/DDBJ databases">
        <title>Whole-genome Sequencing of e-waste polymer degrading bacterium Pseudomonas sp. strain PE08.</title>
        <authorList>
            <person name="Kirdat K."/>
            <person name="Debbarma P."/>
            <person name="Narawade N."/>
            <person name="Suyal D."/>
            <person name="Thorat V."/>
            <person name="Shouche Y."/>
            <person name="Goel R."/>
            <person name="Yadav A."/>
        </authorList>
    </citation>
    <scope>NUCLEOTIDE SEQUENCE [LARGE SCALE GENOMIC DNA]</scope>
    <source>
        <strain evidence="3 4">PE08</strain>
    </source>
</reference>
<sequence length="348" mass="38852">MDGSAVSYERNLECLVRAIQELSLARDLDRIAEIVRSAARELVGADGATFVLRDGDRCFYKDEDAISPLWKGLRFPMETCISGWAMLNREPAVIEDIYQDPRIPHDAYRPTFVKSLVMVPIRSMAPVGAIGTYWATPRLANVREVGLLQALADSTSVAMENVQLYNELEQRVIARTQELVAANRLLYDEACERERVEQDIQRFSMTDELTGLHNRLGFLRHAAESLETSRQRDTPCLLLHLQVESNDSGPAENLPLVAARMLRAQFRRDDLIARLGGGEFLVLTTGYGDPHAVLQRLRAGLGAFNRAAEQSLTLRIGHAESSRGQDLEQLLQEADNALHRAGPGWSSD</sequence>
<dbReference type="PROSITE" id="PS50887">
    <property type="entry name" value="GGDEF"/>
    <property type="match status" value="1"/>
</dbReference>
<dbReference type="GO" id="GO:0043709">
    <property type="term" value="P:cell adhesion involved in single-species biofilm formation"/>
    <property type="evidence" value="ECO:0007669"/>
    <property type="project" value="TreeGrafter"/>
</dbReference>
<dbReference type="EC" id="2.7.7.65" evidence="1"/>
<dbReference type="EMBL" id="CP043311">
    <property type="protein sequence ID" value="QEY64385.1"/>
    <property type="molecule type" value="Genomic_DNA"/>
</dbReference>
<dbReference type="GO" id="GO:0052621">
    <property type="term" value="F:diguanylate cyclase activity"/>
    <property type="evidence" value="ECO:0007669"/>
    <property type="project" value="UniProtKB-EC"/>
</dbReference>
<dbReference type="InterPro" id="IPR043128">
    <property type="entry name" value="Rev_trsase/Diguanyl_cyclase"/>
</dbReference>
<name>A0A5J6QS45_9GAMM</name>
<evidence type="ECO:0000259" key="2">
    <source>
        <dbReference type="PROSITE" id="PS50887"/>
    </source>
</evidence>
<dbReference type="AlphaFoldDB" id="A0A5J6QS45"/>
<dbReference type="GO" id="GO:0005886">
    <property type="term" value="C:plasma membrane"/>
    <property type="evidence" value="ECO:0007669"/>
    <property type="project" value="TreeGrafter"/>
</dbReference>
<organism evidence="3 4">
    <name type="scientific">Metapseudomonas lalkuanensis</name>
    <dbReference type="NCBI Taxonomy" id="2604832"/>
    <lineage>
        <taxon>Bacteria</taxon>
        <taxon>Pseudomonadati</taxon>
        <taxon>Pseudomonadota</taxon>
        <taxon>Gammaproteobacteria</taxon>
        <taxon>Pseudomonadales</taxon>
        <taxon>Pseudomonadaceae</taxon>
        <taxon>Metapseudomonas</taxon>
    </lineage>
</organism>
<dbReference type="RefSeq" id="WP_151135970.1">
    <property type="nucleotide sequence ID" value="NZ_CP043311.1"/>
</dbReference>
<dbReference type="SMART" id="SM00065">
    <property type="entry name" value="GAF"/>
    <property type="match status" value="1"/>
</dbReference>
<dbReference type="KEGG" id="plal:FXN65_20850"/>
<protein>
    <recommendedName>
        <fullName evidence="1">diguanylate cyclase</fullName>
        <ecNumber evidence="1">2.7.7.65</ecNumber>
    </recommendedName>
</protein>
<dbReference type="Proteomes" id="UP000327179">
    <property type="component" value="Chromosome"/>
</dbReference>
<gene>
    <name evidence="3" type="ORF">FXN65_20850</name>
</gene>
<evidence type="ECO:0000313" key="4">
    <source>
        <dbReference type="Proteomes" id="UP000327179"/>
    </source>
</evidence>
<dbReference type="CDD" id="cd01949">
    <property type="entry name" value="GGDEF"/>
    <property type="match status" value="1"/>
</dbReference>
<evidence type="ECO:0000313" key="3">
    <source>
        <dbReference type="EMBL" id="QEY64385.1"/>
    </source>
</evidence>
<evidence type="ECO:0000256" key="1">
    <source>
        <dbReference type="ARBA" id="ARBA00012528"/>
    </source>
</evidence>
<dbReference type="Pfam" id="PF13185">
    <property type="entry name" value="GAF_2"/>
    <property type="match status" value="1"/>
</dbReference>
<dbReference type="NCBIfam" id="TIGR00254">
    <property type="entry name" value="GGDEF"/>
    <property type="match status" value="1"/>
</dbReference>
<dbReference type="Pfam" id="PF00990">
    <property type="entry name" value="GGDEF"/>
    <property type="match status" value="1"/>
</dbReference>
<dbReference type="InterPro" id="IPR003018">
    <property type="entry name" value="GAF"/>
</dbReference>
<dbReference type="InterPro" id="IPR029016">
    <property type="entry name" value="GAF-like_dom_sf"/>
</dbReference>
<dbReference type="PANTHER" id="PTHR45138">
    <property type="entry name" value="REGULATORY COMPONENTS OF SENSORY TRANSDUCTION SYSTEM"/>
    <property type="match status" value="1"/>
</dbReference>
<dbReference type="InterPro" id="IPR000160">
    <property type="entry name" value="GGDEF_dom"/>
</dbReference>
<dbReference type="GO" id="GO:1902201">
    <property type="term" value="P:negative regulation of bacterial-type flagellum-dependent cell motility"/>
    <property type="evidence" value="ECO:0007669"/>
    <property type="project" value="TreeGrafter"/>
</dbReference>
<dbReference type="SUPFAM" id="SSF55781">
    <property type="entry name" value="GAF domain-like"/>
    <property type="match status" value="1"/>
</dbReference>
<dbReference type="SMART" id="SM00267">
    <property type="entry name" value="GGDEF"/>
    <property type="match status" value="1"/>
</dbReference>
<keyword evidence="4" id="KW-1185">Reference proteome</keyword>
<feature type="domain" description="GGDEF" evidence="2">
    <location>
        <begin position="234"/>
        <end position="348"/>
    </location>
</feature>
<dbReference type="Gene3D" id="3.30.70.270">
    <property type="match status" value="1"/>
</dbReference>
<dbReference type="PANTHER" id="PTHR45138:SF24">
    <property type="entry name" value="DIGUANYLATE CYCLASE DGCC-RELATED"/>
    <property type="match status" value="1"/>
</dbReference>
<accession>A0A5J6QS45</accession>
<dbReference type="InterPro" id="IPR050469">
    <property type="entry name" value="Diguanylate_Cyclase"/>
</dbReference>
<dbReference type="Gene3D" id="3.30.450.40">
    <property type="match status" value="1"/>
</dbReference>
<dbReference type="InterPro" id="IPR029787">
    <property type="entry name" value="Nucleotide_cyclase"/>
</dbReference>